<name>A0A8K0GCD0_IGNLU</name>
<dbReference type="AlphaFoldDB" id="A0A8K0GCD0"/>
<dbReference type="OrthoDB" id="6773446at2759"/>
<organism evidence="1 2">
    <name type="scientific">Ignelater luminosus</name>
    <name type="common">Cucubano</name>
    <name type="synonym">Pyrophorus luminosus</name>
    <dbReference type="NCBI Taxonomy" id="2038154"/>
    <lineage>
        <taxon>Eukaryota</taxon>
        <taxon>Metazoa</taxon>
        <taxon>Ecdysozoa</taxon>
        <taxon>Arthropoda</taxon>
        <taxon>Hexapoda</taxon>
        <taxon>Insecta</taxon>
        <taxon>Pterygota</taxon>
        <taxon>Neoptera</taxon>
        <taxon>Endopterygota</taxon>
        <taxon>Coleoptera</taxon>
        <taxon>Polyphaga</taxon>
        <taxon>Elateriformia</taxon>
        <taxon>Elateroidea</taxon>
        <taxon>Elateridae</taxon>
        <taxon>Agrypninae</taxon>
        <taxon>Pyrophorini</taxon>
        <taxon>Ignelater</taxon>
    </lineage>
</organism>
<dbReference type="Proteomes" id="UP000801492">
    <property type="component" value="Unassembled WGS sequence"/>
</dbReference>
<keyword evidence="2" id="KW-1185">Reference proteome</keyword>
<gene>
    <name evidence="1" type="ORF">ILUMI_13047</name>
</gene>
<comment type="caution">
    <text evidence="1">The sequence shown here is derived from an EMBL/GenBank/DDBJ whole genome shotgun (WGS) entry which is preliminary data.</text>
</comment>
<accession>A0A8K0GCD0</accession>
<sequence>MEKTISIHISNTPHDRLGKERQKLKPTNKKRRIKAKVAEGDVSEAIRLLCSEDNLAPKNEDTYNCLLEKLQALGPPYLLDTLEAHGLSCQKGSERSSRHAANNNIINRTLESVGLPSILEPVGLMREDGKRPDGLTLVPWRRGRSLTAGAAADTAEKNKIRKYQSIAINYGLLALAMKTLGEPKLFNNISGDPCAKSYPIQRISLKIQR</sequence>
<evidence type="ECO:0000313" key="1">
    <source>
        <dbReference type="EMBL" id="KAF2893128.1"/>
    </source>
</evidence>
<protein>
    <submittedName>
        <fullName evidence="1">Uncharacterized protein</fullName>
    </submittedName>
</protein>
<proteinExistence type="predicted"/>
<reference evidence="1" key="1">
    <citation type="submission" date="2019-08" db="EMBL/GenBank/DDBJ databases">
        <title>The genome of the North American firefly Photinus pyralis.</title>
        <authorList>
            <consortium name="Photinus pyralis genome working group"/>
            <person name="Fallon T.R."/>
            <person name="Sander Lower S.E."/>
            <person name="Weng J.-K."/>
        </authorList>
    </citation>
    <scope>NUCLEOTIDE SEQUENCE</scope>
    <source>
        <strain evidence="1">TRF0915ILg1</strain>
        <tissue evidence="1">Whole body</tissue>
    </source>
</reference>
<dbReference type="EMBL" id="VTPC01008231">
    <property type="protein sequence ID" value="KAF2893128.1"/>
    <property type="molecule type" value="Genomic_DNA"/>
</dbReference>
<evidence type="ECO:0000313" key="2">
    <source>
        <dbReference type="Proteomes" id="UP000801492"/>
    </source>
</evidence>